<evidence type="ECO:0000256" key="3">
    <source>
        <dbReference type="ARBA" id="ARBA00023163"/>
    </source>
</evidence>
<dbReference type="RefSeq" id="WP_185122923.1">
    <property type="nucleotide sequence ID" value="NZ_JACJVQ010000024.1"/>
</dbReference>
<reference evidence="5 6" key="1">
    <citation type="submission" date="2020-08" db="EMBL/GenBank/DDBJ databases">
        <title>Cohnella phylogeny.</title>
        <authorList>
            <person name="Dunlap C."/>
        </authorList>
    </citation>
    <scope>NUCLEOTIDE SEQUENCE [LARGE SCALE GENOMIC DNA]</scope>
    <source>
        <strain evidence="5 6">DSM 25241</strain>
    </source>
</reference>
<proteinExistence type="predicted"/>
<keyword evidence="2" id="KW-0238">DNA-binding</keyword>
<dbReference type="PROSITE" id="PS50949">
    <property type="entry name" value="HTH_GNTR"/>
    <property type="match status" value="1"/>
</dbReference>
<feature type="domain" description="HTH gntR-type" evidence="4">
    <location>
        <begin position="12"/>
        <end position="79"/>
    </location>
</feature>
<gene>
    <name evidence="5" type="ORF">H7B67_26630</name>
</gene>
<dbReference type="InterPro" id="IPR036388">
    <property type="entry name" value="WH-like_DNA-bd_sf"/>
</dbReference>
<dbReference type="SUPFAM" id="SSF46785">
    <property type="entry name" value="Winged helix' DNA-binding domain"/>
    <property type="match status" value="1"/>
</dbReference>
<name>A0A841T4F0_9BACL</name>
<evidence type="ECO:0000313" key="6">
    <source>
        <dbReference type="Proteomes" id="UP000535838"/>
    </source>
</evidence>
<sequence length="212" mass="24582">MVNRVDSHEFGESLPQQIYKLILKKIIAKEIKAGEKIVEEDIARELNTSRAPVREALYLLQVDGIVERLPRRGTVVKSFSQKEIEEYNQVAKELLHIAVDYSRGNWTEPNRERLAIYAKQVQEAYERKDVMEYETVAGYMLLFIVHAADNKALVRLYETAMHILDVFVQVRWDEESMRSFHARLSDVPVAILESDFDRAKESIGEAMKQGIR</sequence>
<organism evidence="5 6">
    <name type="scientific">Cohnella thailandensis</name>
    <dbReference type="NCBI Taxonomy" id="557557"/>
    <lineage>
        <taxon>Bacteria</taxon>
        <taxon>Bacillati</taxon>
        <taxon>Bacillota</taxon>
        <taxon>Bacilli</taxon>
        <taxon>Bacillales</taxon>
        <taxon>Paenibacillaceae</taxon>
        <taxon>Cohnella</taxon>
    </lineage>
</organism>
<evidence type="ECO:0000259" key="4">
    <source>
        <dbReference type="PROSITE" id="PS50949"/>
    </source>
</evidence>
<dbReference type="Gene3D" id="1.20.120.530">
    <property type="entry name" value="GntR ligand-binding domain-like"/>
    <property type="match status" value="1"/>
</dbReference>
<dbReference type="Gene3D" id="1.10.10.10">
    <property type="entry name" value="Winged helix-like DNA-binding domain superfamily/Winged helix DNA-binding domain"/>
    <property type="match status" value="1"/>
</dbReference>
<dbReference type="GO" id="GO:0003700">
    <property type="term" value="F:DNA-binding transcription factor activity"/>
    <property type="evidence" value="ECO:0007669"/>
    <property type="project" value="InterPro"/>
</dbReference>
<dbReference type="PANTHER" id="PTHR43537">
    <property type="entry name" value="TRANSCRIPTIONAL REGULATOR, GNTR FAMILY"/>
    <property type="match status" value="1"/>
</dbReference>
<protein>
    <submittedName>
        <fullName evidence="5">GntR family transcriptional regulator</fullName>
    </submittedName>
</protein>
<keyword evidence="3" id="KW-0804">Transcription</keyword>
<evidence type="ECO:0000313" key="5">
    <source>
        <dbReference type="EMBL" id="MBB6637716.1"/>
    </source>
</evidence>
<dbReference type="CDD" id="cd07377">
    <property type="entry name" value="WHTH_GntR"/>
    <property type="match status" value="1"/>
</dbReference>
<dbReference type="Pfam" id="PF00392">
    <property type="entry name" value="GntR"/>
    <property type="match status" value="1"/>
</dbReference>
<dbReference type="GO" id="GO:0003677">
    <property type="term" value="F:DNA binding"/>
    <property type="evidence" value="ECO:0007669"/>
    <property type="project" value="UniProtKB-KW"/>
</dbReference>
<comment type="caution">
    <text evidence="5">The sequence shown here is derived from an EMBL/GenBank/DDBJ whole genome shotgun (WGS) entry which is preliminary data.</text>
</comment>
<dbReference type="PANTHER" id="PTHR43537:SF24">
    <property type="entry name" value="GLUCONATE OPERON TRANSCRIPTIONAL REPRESSOR"/>
    <property type="match status" value="1"/>
</dbReference>
<dbReference type="InterPro" id="IPR008920">
    <property type="entry name" value="TF_FadR/GntR_C"/>
</dbReference>
<keyword evidence="1" id="KW-0805">Transcription regulation</keyword>
<dbReference type="EMBL" id="JACJVQ010000024">
    <property type="protein sequence ID" value="MBB6637716.1"/>
    <property type="molecule type" value="Genomic_DNA"/>
</dbReference>
<dbReference type="Proteomes" id="UP000535838">
    <property type="component" value="Unassembled WGS sequence"/>
</dbReference>
<keyword evidence="6" id="KW-1185">Reference proteome</keyword>
<dbReference type="InterPro" id="IPR000524">
    <property type="entry name" value="Tscrpt_reg_HTH_GntR"/>
</dbReference>
<evidence type="ECO:0000256" key="2">
    <source>
        <dbReference type="ARBA" id="ARBA00023125"/>
    </source>
</evidence>
<evidence type="ECO:0000256" key="1">
    <source>
        <dbReference type="ARBA" id="ARBA00023015"/>
    </source>
</evidence>
<dbReference type="AlphaFoldDB" id="A0A841T4F0"/>
<accession>A0A841T4F0</accession>
<dbReference type="InterPro" id="IPR036390">
    <property type="entry name" value="WH_DNA-bd_sf"/>
</dbReference>
<dbReference type="SMART" id="SM00345">
    <property type="entry name" value="HTH_GNTR"/>
    <property type="match status" value="1"/>
</dbReference>